<protein>
    <submittedName>
        <fullName evidence="4">Uncharacterized protein</fullName>
    </submittedName>
</protein>
<sequence length="78" mass="8619">MATFGKFETTIVPSQEGSTFEVATPVMFTFHGKKQTGTITKQLKNSAVVELNETPENQKLVSQSNGVLIINYKQLTKL</sequence>
<dbReference type="OrthoDB" id="2186696at2"/>
<evidence type="ECO:0000313" key="5">
    <source>
        <dbReference type="Proteomes" id="UP000286288"/>
    </source>
</evidence>
<dbReference type="EMBL" id="CP046123">
    <property type="protein sequence ID" value="QGN30875.1"/>
    <property type="molecule type" value="Genomic_DNA"/>
</dbReference>
<evidence type="ECO:0000313" key="1">
    <source>
        <dbReference type="EMBL" id="MDT2963744.1"/>
    </source>
</evidence>
<proteinExistence type="predicted"/>
<dbReference type="GeneID" id="91575194"/>
<reference evidence="3 6" key="2">
    <citation type="submission" date="2019-11" db="EMBL/GenBank/DDBJ databases">
        <title>Detection and genome characteristic of a blood enterococcus casselifavus isolate from Zhengzhou,china.</title>
        <authorList>
            <person name="Wen P."/>
        </authorList>
    </citation>
    <scope>NUCLEOTIDE SEQUENCE [LARGE SCALE GENOMIC DNA]</scope>
    <source>
        <strain evidence="3 6">EC291</strain>
    </source>
</reference>
<accession>A0A1G9DAM2</accession>
<organism evidence="4 5">
    <name type="scientific">Enterococcus casseliflavus</name>
    <name type="common">Enterococcus flavescens</name>
    <dbReference type="NCBI Taxonomy" id="37734"/>
    <lineage>
        <taxon>Bacteria</taxon>
        <taxon>Bacillati</taxon>
        <taxon>Bacillota</taxon>
        <taxon>Bacilli</taxon>
        <taxon>Lactobacillales</taxon>
        <taxon>Enterococcaceae</taxon>
        <taxon>Enterococcus</taxon>
    </lineage>
</organism>
<evidence type="ECO:0000313" key="2">
    <source>
        <dbReference type="EMBL" id="MDT2982422.1"/>
    </source>
</evidence>
<dbReference type="Proteomes" id="UP001268896">
    <property type="component" value="Unassembled WGS sequence"/>
</dbReference>
<evidence type="ECO:0000313" key="3">
    <source>
        <dbReference type="EMBL" id="QGN30875.1"/>
    </source>
</evidence>
<dbReference type="EMBL" id="QRMZ01000011">
    <property type="protein sequence ID" value="RHK06289.1"/>
    <property type="molecule type" value="Genomic_DNA"/>
</dbReference>
<reference evidence="4 5" key="1">
    <citation type="submission" date="2018-08" db="EMBL/GenBank/DDBJ databases">
        <title>A genome reference for cultivated species of the human gut microbiota.</title>
        <authorList>
            <person name="Zou Y."/>
            <person name="Xue W."/>
            <person name="Luo G."/>
        </authorList>
    </citation>
    <scope>NUCLEOTIDE SEQUENCE [LARGE SCALE GENOMIC DNA]</scope>
    <source>
        <strain evidence="4 5">AF48-16</strain>
    </source>
</reference>
<evidence type="ECO:0000313" key="4">
    <source>
        <dbReference type="EMBL" id="RHK06289.1"/>
    </source>
</evidence>
<dbReference type="Proteomes" id="UP000286288">
    <property type="component" value="Unassembled WGS sequence"/>
</dbReference>
<dbReference type="RefSeq" id="WP_005227896.1">
    <property type="nucleotide sequence ID" value="NZ_BAAAXK010000001.1"/>
</dbReference>
<dbReference type="Proteomes" id="UP001253851">
    <property type="component" value="Unassembled WGS sequence"/>
</dbReference>
<dbReference type="EMBL" id="JARQDV010000002">
    <property type="protein sequence ID" value="MDT2963744.1"/>
    <property type="molecule type" value="Genomic_DNA"/>
</dbReference>
<reference evidence="1 7" key="3">
    <citation type="submission" date="2023-03" db="EMBL/GenBank/DDBJ databases">
        <authorList>
            <person name="Shen W."/>
            <person name="Cai J."/>
        </authorList>
    </citation>
    <scope>NUCLEOTIDE SEQUENCE</scope>
    <source>
        <strain evidence="2 7">B516</strain>
        <strain evidence="1">K72-2</strain>
    </source>
</reference>
<dbReference type="Proteomes" id="UP000422837">
    <property type="component" value="Chromosome"/>
</dbReference>
<dbReference type="EMBL" id="JARQDZ010000002">
    <property type="protein sequence ID" value="MDT2982422.1"/>
    <property type="molecule type" value="Genomic_DNA"/>
</dbReference>
<name>A0A1G9DAM2_ENTCA</name>
<evidence type="ECO:0000313" key="6">
    <source>
        <dbReference type="Proteomes" id="UP000422837"/>
    </source>
</evidence>
<gene>
    <name evidence="4" type="ORF">DW084_09900</name>
    <name evidence="3" type="ORF">GFU50_15650</name>
    <name evidence="1" type="ORF">P7I32_03930</name>
    <name evidence="2" type="ORF">P7I34_07090</name>
</gene>
<dbReference type="AlphaFoldDB" id="A0A1G9DAM2"/>
<evidence type="ECO:0000313" key="7">
    <source>
        <dbReference type="Proteomes" id="UP001253851"/>
    </source>
</evidence>